<dbReference type="KEGG" id="pswu:SY83_17915"/>
<dbReference type="Pfam" id="PF00085">
    <property type="entry name" value="Thioredoxin"/>
    <property type="match status" value="1"/>
</dbReference>
<dbReference type="SUPFAM" id="SSF52833">
    <property type="entry name" value="Thioredoxin-like"/>
    <property type="match status" value="1"/>
</dbReference>
<organism evidence="2 3">
    <name type="scientific">Paenibacillus swuensis</name>
    <dbReference type="NCBI Taxonomy" id="1178515"/>
    <lineage>
        <taxon>Bacteria</taxon>
        <taxon>Bacillati</taxon>
        <taxon>Bacillota</taxon>
        <taxon>Bacilli</taxon>
        <taxon>Bacillales</taxon>
        <taxon>Paenibacillaceae</taxon>
        <taxon>Paenibacillus</taxon>
    </lineage>
</organism>
<accession>A0A172TLL1</accession>
<dbReference type="OrthoDB" id="5784238at2"/>
<evidence type="ECO:0000313" key="2">
    <source>
        <dbReference type="EMBL" id="ANE47856.1"/>
    </source>
</evidence>
<dbReference type="InterPro" id="IPR036249">
    <property type="entry name" value="Thioredoxin-like_sf"/>
</dbReference>
<reference evidence="2 3" key="1">
    <citation type="submission" date="2015-01" db="EMBL/GenBank/DDBJ databases">
        <title>Paenibacillus swuensis/DY6/whole genome sequencing.</title>
        <authorList>
            <person name="Kim M.K."/>
            <person name="Srinivasan S."/>
            <person name="Lee J.-J."/>
        </authorList>
    </citation>
    <scope>NUCLEOTIDE SEQUENCE [LARGE SCALE GENOMIC DNA]</scope>
    <source>
        <strain evidence="2 3">DY6</strain>
    </source>
</reference>
<dbReference type="RefSeq" id="WP_068609002.1">
    <property type="nucleotide sequence ID" value="NZ_CP011388.1"/>
</dbReference>
<sequence>MKDITELEAEELRFRGDFALFLYTPLCGTCKVAMRMLEVIEAMHPNLELYRTNVNFAPGLVQRWRITSIPCILLFQKGRVTKSIYAMHSVDGLYQLLKPIIERS</sequence>
<name>A0A172TLL1_9BACL</name>
<evidence type="ECO:0000259" key="1">
    <source>
        <dbReference type="Pfam" id="PF00085"/>
    </source>
</evidence>
<dbReference type="STRING" id="1178515.SY83_17915"/>
<dbReference type="EMBL" id="CP011388">
    <property type="protein sequence ID" value="ANE47856.1"/>
    <property type="molecule type" value="Genomic_DNA"/>
</dbReference>
<dbReference type="Proteomes" id="UP000076927">
    <property type="component" value="Chromosome"/>
</dbReference>
<dbReference type="Gene3D" id="3.40.30.10">
    <property type="entry name" value="Glutaredoxin"/>
    <property type="match status" value="1"/>
</dbReference>
<evidence type="ECO:0000313" key="3">
    <source>
        <dbReference type="Proteomes" id="UP000076927"/>
    </source>
</evidence>
<proteinExistence type="predicted"/>
<gene>
    <name evidence="2" type="ORF">SY83_17915</name>
</gene>
<keyword evidence="3" id="KW-1185">Reference proteome</keyword>
<protein>
    <recommendedName>
        <fullName evidence="1">Thioredoxin domain-containing protein</fullName>
    </recommendedName>
</protein>
<dbReference type="InterPro" id="IPR013766">
    <property type="entry name" value="Thioredoxin_domain"/>
</dbReference>
<dbReference type="AlphaFoldDB" id="A0A172TLL1"/>
<dbReference type="CDD" id="cd02947">
    <property type="entry name" value="TRX_family"/>
    <property type="match status" value="1"/>
</dbReference>
<dbReference type="PATRIC" id="fig|1178515.4.peg.3611"/>
<feature type="domain" description="Thioredoxin" evidence="1">
    <location>
        <begin position="22"/>
        <end position="97"/>
    </location>
</feature>